<sequence length="67" mass="7609">MSCRFSCVSVLQSDRNPIKVHQALVPAALQEIIDMHFTPFIVEPFGRSTRLNMTNIFKFCGGHDKDI</sequence>
<dbReference type="Proteomes" id="UP001163321">
    <property type="component" value="Chromosome 1"/>
</dbReference>
<dbReference type="EMBL" id="CM047580">
    <property type="protein sequence ID" value="KAI9923153.1"/>
    <property type="molecule type" value="Genomic_DNA"/>
</dbReference>
<organism evidence="1 2">
    <name type="scientific">Peronosclerospora sorghi</name>
    <dbReference type="NCBI Taxonomy" id="230839"/>
    <lineage>
        <taxon>Eukaryota</taxon>
        <taxon>Sar</taxon>
        <taxon>Stramenopiles</taxon>
        <taxon>Oomycota</taxon>
        <taxon>Peronosporomycetes</taxon>
        <taxon>Peronosporales</taxon>
        <taxon>Peronosporaceae</taxon>
        <taxon>Peronosclerospora</taxon>
    </lineage>
</organism>
<evidence type="ECO:0000313" key="1">
    <source>
        <dbReference type="EMBL" id="KAI9923153.1"/>
    </source>
</evidence>
<comment type="caution">
    <text evidence="1">The sequence shown here is derived from an EMBL/GenBank/DDBJ whole genome shotgun (WGS) entry which is preliminary data.</text>
</comment>
<gene>
    <name evidence="1" type="ORF">PsorP6_001404</name>
</gene>
<proteinExistence type="predicted"/>
<accession>A0ACC0WW42</accession>
<protein>
    <submittedName>
        <fullName evidence="1">Uncharacterized protein</fullName>
    </submittedName>
</protein>
<name>A0ACC0WW42_9STRA</name>
<keyword evidence="2" id="KW-1185">Reference proteome</keyword>
<evidence type="ECO:0000313" key="2">
    <source>
        <dbReference type="Proteomes" id="UP001163321"/>
    </source>
</evidence>
<reference evidence="1 2" key="1">
    <citation type="journal article" date="2022" name="bioRxiv">
        <title>The genome of the oomycete Peronosclerospora sorghi, a cosmopolitan pathogen of maize and sorghum, is inflated with dispersed pseudogenes.</title>
        <authorList>
            <person name="Fletcher K."/>
            <person name="Martin F."/>
            <person name="Isakeit T."/>
            <person name="Cavanaugh K."/>
            <person name="Magill C."/>
            <person name="Michelmore R."/>
        </authorList>
    </citation>
    <scope>NUCLEOTIDE SEQUENCE [LARGE SCALE GENOMIC DNA]</scope>
    <source>
        <strain evidence="1">P6</strain>
    </source>
</reference>